<gene>
    <name evidence="2" type="ORF">RDB_LOCUS107205</name>
</gene>
<evidence type="ECO:0000313" key="2">
    <source>
        <dbReference type="EMBL" id="CAE6496601.1"/>
    </source>
</evidence>
<dbReference type="InterPro" id="IPR011600">
    <property type="entry name" value="Pept_C14_caspase"/>
</dbReference>
<sequence length="243" mass="27729">MFSIETLDGVFEDKEQLRTVFKERSYSVQTLFEEGFDRERALIRVGEFLGDAKSGDVRAIVFTGHGHAHDDGTIWLIPPGCSNKNEAISRAEWDQNVRDYTLPGVVVFSIMAHCHSGKVMKQEFDHHVWEASEQISKIEKGEPLYLTFAASDEGAFESWVTRPPHPRAGDHFIHALVGAIRSIDVATGTWREFFEAFDRHFKRARSCASWHEQVTNGRPNWRSNNVQMPRFTASGFIRLSVVF</sequence>
<name>A0A8H3HCJ4_9AGAM</name>
<dbReference type="EMBL" id="CAJMXA010003463">
    <property type="protein sequence ID" value="CAE6496601.1"/>
    <property type="molecule type" value="Genomic_DNA"/>
</dbReference>
<protein>
    <recommendedName>
        <fullName evidence="1">Peptidase C14 caspase domain-containing protein</fullName>
    </recommendedName>
</protein>
<dbReference type="GO" id="GO:0004197">
    <property type="term" value="F:cysteine-type endopeptidase activity"/>
    <property type="evidence" value="ECO:0007669"/>
    <property type="project" value="InterPro"/>
</dbReference>
<evidence type="ECO:0000259" key="1">
    <source>
        <dbReference type="Pfam" id="PF00656"/>
    </source>
</evidence>
<evidence type="ECO:0000313" key="3">
    <source>
        <dbReference type="Proteomes" id="UP000663853"/>
    </source>
</evidence>
<feature type="domain" description="Peptidase C14 caspase" evidence="1">
    <location>
        <begin position="6"/>
        <end position="202"/>
    </location>
</feature>
<dbReference type="Gene3D" id="3.40.50.1460">
    <property type="match status" value="1"/>
</dbReference>
<comment type="caution">
    <text evidence="2">The sequence shown here is derived from an EMBL/GenBank/DDBJ whole genome shotgun (WGS) entry which is preliminary data.</text>
</comment>
<dbReference type="Proteomes" id="UP000663853">
    <property type="component" value="Unassembled WGS sequence"/>
</dbReference>
<dbReference type="GO" id="GO:0006508">
    <property type="term" value="P:proteolysis"/>
    <property type="evidence" value="ECO:0007669"/>
    <property type="project" value="InterPro"/>
</dbReference>
<dbReference type="Pfam" id="PF00656">
    <property type="entry name" value="Peptidase_C14"/>
    <property type="match status" value="1"/>
</dbReference>
<proteinExistence type="predicted"/>
<accession>A0A8H3HCJ4</accession>
<organism evidence="2 3">
    <name type="scientific">Rhizoctonia solani</name>
    <dbReference type="NCBI Taxonomy" id="456999"/>
    <lineage>
        <taxon>Eukaryota</taxon>
        <taxon>Fungi</taxon>
        <taxon>Dikarya</taxon>
        <taxon>Basidiomycota</taxon>
        <taxon>Agaricomycotina</taxon>
        <taxon>Agaricomycetes</taxon>
        <taxon>Cantharellales</taxon>
        <taxon>Ceratobasidiaceae</taxon>
        <taxon>Rhizoctonia</taxon>
    </lineage>
</organism>
<reference evidence="2" key="1">
    <citation type="submission" date="2021-01" db="EMBL/GenBank/DDBJ databases">
        <authorList>
            <person name="Kaushik A."/>
        </authorList>
    </citation>
    <scope>NUCLEOTIDE SEQUENCE</scope>
    <source>
        <strain evidence="2">AG6-10EEA</strain>
    </source>
</reference>
<dbReference type="AlphaFoldDB" id="A0A8H3HCJ4"/>